<reference evidence="2 3" key="1">
    <citation type="submission" date="2018-05" db="EMBL/GenBank/DDBJ databases">
        <authorList>
            <person name="Zhang Y.-J."/>
        </authorList>
    </citation>
    <scope>NUCLEOTIDE SEQUENCE [LARGE SCALE GENOMIC DNA]</scope>
    <source>
        <strain evidence="2 3">CY04</strain>
    </source>
</reference>
<keyword evidence="3" id="KW-1185">Reference proteome</keyword>
<evidence type="ECO:0000313" key="3">
    <source>
        <dbReference type="Proteomes" id="UP001429564"/>
    </source>
</evidence>
<dbReference type="Pfam" id="PF06568">
    <property type="entry name" value="YjiS-like"/>
    <property type="match status" value="1"/>
</dbReference>
<comment type="caution">
    <text evidence="2">The sequence shown here is derived from an EMBL/GenBank/DDBJ whole genome shotgun (WGS) entry which is preliminary data.</text>
</comment>
<name>A0ABX0WAW5_9RHOB</name>
<feature type="domain" description="YjiS-like" evidence="1">
    <location>
        <begin position="28"/>
        <end position="60"/>
    </location>
</feature>
<protein>
    <recommendedName>
        <fullName evidence="1">YjiS-like domain-containing protein</fullName>
    </recommendedName>
</protein>
<dbReference type="Proteomes" id="UP001429564">
    <property type="component" value="Unassembled WGS sequence"/>
</dbReference>
<gene>
    <name evidence="2" type="ORF">DL239_17745</name>
</gene>
<accession>A0ABX0WAW5</accession>
<evidence type="ECO:0000259" key="1">
    <source>
        <dbReference type="Pfam" id="PF06568"/>
    </source>
</evidence>
<evidence type="ECO:0000313" key="2">
    <source>
        <dbReference type="EMBL" id="NIZ62816.1"/>
    </source>
</evidence>
<dbReference type="InterPro" id="IPR009506">
    <property type="entry name" value="YjiS-like"/>
</dbReference>
<proteinExistence type="predicted"/>
<dbReference type="EMBL" id="QHLQ01000022">
    <property type="protein sequence ID" value="NIZ62816.1"/>
    <property type="molecule type" value="Genomic_DNA"/>
</dbReference>
<organism evidence="2 3">
    <name type="scientific">Parasedimentitalea denitrificans</name>
    <dbReference type="NCBI Taxonomy" id="2211118"/>
    <lineage>
        <taxon>Bacteria</taxon>
        <taxon>Pseudomonadati</taxon>
        <taxon>Pseudomonadota</taxon>
        <taxon>Alphaproteobacteria</taxon>
        <taxon>Rhodobacterales</taxon>
        <taxon>Paracoccaceae</taxon>
        <taxon>Parasedimentitalea</taxon>
    </lineage>
</organism>
<dbReference type="RefSeq" id="WP_167685431.1">
    <property type="nucleotide sequence ID" value="NZ_QHLQ01000022.1"/>
</dbReference>
<sequence>MAHVINTASTGFNLFARIRGFVENTKQAWDLNAEYKRTFAELDSLENRELADIGVRRCDIAEISRIHVYGH</sequence>